<evidence type="ECO:0000256" key="3">
    <source>
        <dbReference type="ARBA" id="ARBA00022553"/>
    </source>
</evidence>
<dbReference type="InterPro" id="IPR010912">
    <property type="entry name" value="SPOC_met"/>
</dbReference>
<evidence type="ECO:0000259" key="8">
    <source>
        <dbReference type="PROSITE" id="PS50102"/>
    </source>
</evidence>
<dbReference type="PROSITE" id="PS50917">
    <property type="entry name" value="SPOC"/>
    <property type="match status" value="1"/>
</dbReference>
<feature type="compositionally biased region" description="Basic and acidic residues" evidence="7">
    <location>
        <begin position="467"/>
        <end position="482"/>
    </location>
</feature>
<name>A0A0X3PVQ3_SCHSO</name>
<dbReference type="PANTHER" id="PTHR23189">
    <property type="entry name" value="RNA RECOGNITION MOTIF-CONTAINING"/>
    <property type="match status" value="1"/>
</dbReference>
<reference evidence="10" key="1">
    <citation type="submission" date="2016-01" db="EMBL/GenBank/DDBJ databases">
        <title>Reference transcriptome for the parasite Schistocephalus solidus: insights into the molecular evolution of parasitism.</title>
        <authorList>
            <person name="Hebert F.O."/>
            <person name="Grambauer S."/>
            <person name="Barber I."/>
            <person name="Landry C.R."/>
            <person name="Aubin-Horth N."/>
        </authorList>
    </citation>
    <scope>NUCLEOTIDE SEQUENCE</scope>
</reference>
<accession>A0A0X3PVQ3</accession>
<proteinExistence type="inferred from homology"/>
<feature type="region of interest" description="Disordered" evidence="7">
    <location>
        <begin position="413"/>
        <end position="519"/>
    </location>
</feature>
<feature type="non-terminal residue" evidence="10">
    <location>
        <position position="1"/>
    </location>
</feature>
<dbReference type="EMBL" id="GEEE01010593">
    <property type="protein sequence ID" value="JAP52632.1"/>
    <property type="molecule type" value="Transcribed_RNA"/>
</dbReference>
<feature type="compositionally biased region" description="Polar residues" evidence="7">
    <location>
        <begin position="431"/>
        <end position="442"/>
    </location>
</feature>
<dbReference type="SUPFAM" id="SSF100939">
    <property type="entry name" value="SPOC domain-like"/>
    <property type="match status" value="1"/>
</dbReference>
<dbReference type="CDD" id="cd21544">
    <property type="entry name" value="SPOC_RBM15-like"/>
    <property type="match status" value="1"/>
</dbReference>
<evidence type="ECO:0000256" key="2">
    <source>
        <dbReference type="ARBA" id="ARBA00005387"/>
    </source>
</evidence>
<protein>
    <submittedName>
        <fullName evidence="10">Putative RNA-binding protein 15</fullName>
    </submittedName>
</protein>
<dbReference type="InterPro" id="IPR012921">
    <property type="entry name" value="SPOC_C"/>
</dbReference>
<evidence type="ECO:0000256" key="6">
    <source>
        <dbReference type="PROSITE-ProRule" id="PRU00176"/>
    </source>
</evidence>
<evidence type="ECO:0000256" key="5">
    <source>
        <dbReference type="ARBA" id="ARBA00023242"/>
    </source>
</evidence>
<comment type="subcellular location">
    <subcellularLocation>
        <location evidence="1">Nucleus</location>
    </subcellularLocation>
</comment>
<organism evidence="10">
    <name type="scientific">Schistocephalus solidus</name>
    <name type="common">Tapeworm</name>
    <dbReference type="NCBI Taxonomy" id="70667"/>
    <lineage>
        <taxon>Eukaryota</taxon>
        <taxon>Metazoa</taxon>
        <taxon>Spiralia</taxon>
        <taxon>Lophotrochozoa</taxon>
        <taxon>Platyhelminthes</taxon>
        <taxon>Cestoda</taxon>
        <taxon>Eucestoda</taxon>
        <taxon>Diphyllobothriidea</taxon>
        <taxon>Diphyllobothriidae</taxon>
        <taxon>Schistocephalus</taxon>
    </lineage>
</organism>
<keyword evidence="5" id="KW-0539">Nucleus</keyword>
<keyword evidence="3" id="KW-0597">Phosphoprotein</keyword>
<gene>
    <name evidence="10" type="primary">RBM15</name>
    <name evidence="10" type="ORF">TR125058</name>
</gene>
<dbReference type="InterPro" id="IPR000504">
    <property type="entry name" value="RRM_dom"/>
</dbReference>
<feature type="compositionally biased region" description="Basic and acidic residues" evidence="7">
    <location>
        <begin position="199"/>
        <end position="210"/>
    </location>
</feature>
<dbReference type="AlphaFoldDB" id="A0A0X3PVQ3"/>
<comment type="similarity">
    <text evidence="2">Belongs to the RRM Spen family.</text>
</comment>
<dbReference type="SMART" id="SM00360">
    <property type="entry name" value="RRM"/>
    <property type="match status" value="2"/>
</dbReference>
<keyword evidence="4 6" id="KW-0694">RNA-binding</keyword>
<feature type="compositionally biased region" description="Low complexity" evidence="7">
    <location>
        <begin position="42"/>
        <end position="52"/>
    </location>
</feature>
<evidence type="ECO:0000256" key="1">
    <source>
        <dbReference type="ARBA" id="ARBA00004123"/>
    </source>
</evidence>
<feature type="domain" description="SPOC" evidence="9">
    <location>
        <begin position="530"/>
        <end position="771"/>
    </location>
</feature>
<dbReference type="GO" id="GO:0003723">
    <property type="term" value="F:RNA binding"/>
    <property type="evidence" value="ECO:0007669"/>
    <property type="project" value="UniProtKB-UniRule"/>
</dbReference>
<feature type="region of interest" description="Disordered" evidence="7">
    <location>
        <begin position="1"/>
        <end position="58"/>
    </location>
</feature>
<dbReference type="SUPFAM" id="SSF54928">
    <property type="entry name" value="RNA-binding domain, RBD"/>
    <property type="match status" value="1"/>
</dbReference>
<dbReference type="Gene3D" id="2.40.290.10">
    <property type="match status" value="1"/>
</dbReference>
<sequence>RPYDSLSYHRSVREDSNLTASRRDTPSNFYTGNFTNRRPSRRSLLSSVPRTSKPGRNAERYVPNASERLLQNFAERPTKIDPVFAAAAAAAALNAGLVPGSSDFASLANNVSRNFCSPGASSSAAVAAVAAAAMNAAALAAAFGGAAPAPGSFERQLPRYDSSEQYSSYRQSSRRRSPSDRHAFNYRKEPAADGLLSRRPNDSGRRDVDRNLSARFPYHLDHKEPEDDPTATRTLFVGNLPPDIREAELRDMFERFGILEDVDIKRPLPNSNSNAYAFLKYVNLNMAHRAKLNMSGKTIGQFTCKIGYGKVTPTRCLWIGGLGPWIKYPSFAAIVERIATPEKIIWPSGKTYAHIMFSSVDTAEMVASTLRGYPLGGNSRKLRVDFTDESHMLHDPLMSKRRPKVFQSIRPIRETAHVNPMMKHREHRQRGQNFSDVSQVMASGNKRRQQSFSRSPSDRSPSAKNSSVDRHSVKSSSHERLRSPPSECGSDYREITPYRSKSAGGDDSHTSTLSLKGSAKQTTIETAKCVYDLAACLPTSWNAVFVLKKSSFSCRMHILRGHEDLVDQFIPRWPSKIKHDGRVPPAKSSNRGAPKTPPEEGSEQSDHEKYEPLKQSNRIDDNLHASNDSDGSQNFLRISQRMKMDPFKLDDVSQRMKIVGDQGYCVLLAMPLEDESSYSDSNHMRSARPLRDLINYLSTKDAAGVVLLNPLSSTDSNARTKPTSEETSVTGVLHVLPPCDFAYNLLSERAVSLQKPSPSEKFLVILLIRSCGFL</sequence>
<feature type="compositionally biased region" description="Polar residues" evidence="7">
    <location>
        <begin position="510"/>
        <end position="519"/>
    </location>
</feature>
<feature type="compositionally biased region" description="Polar residues" evidence="7">
    <location>
        <begin position="26"/>
        <end position="36"/>
    </location>
</feature>
<feature type="compositionally biased region" description="Low complexity" evidence="7">
    <location>
        <begin position="450"/>
        <end position="462"/>
    </location>
</feature>
<evidence type="ECO:0000256" key="4">
    <source>
        <dbReference type="ARBA" id="ARBA00022884"/>
    </source>
</evidence>
<feature type="domain" description="RRM" evidence="8">
    <location>
        <begin position="233"/>
        <end position="311"/>
    </location>
</feature>
<feature type="region of interest" description="Disordered" evidence="7">
    <location>
        <begin position="576"/>
        <end position="611"/>
    </location>
</feature>
<feature type="region of interest" description="Disordered" evidence="7">
    <location>
        <begin position="153"/>
        <end position="210"/>
    </location>
</feature>
<dbReference type="PROSITE" id="PS50102">
    <property type="entry name" value="RRM"/>
    <property type="match status" value="1"/>
</dbReference>
<dbReference type="Pfam" id="PF07744">
    <property type="entry name" value="SPOC"/>
    <property type="match status" value="1"/>
</dbReference>
<dbReference type="InterPro" id="IPR012677">
    <property type="entry name" value="Nucleotide-bd_a/b_plait_sf"/>
</dbReference>
<dbReference type="GO" id="GO:0005634">
    <property type="term" value="C:nucleus"/>
    <property type="evidence" value="ECO:0007669"/>
    <property type="project" value="UniProtKB-SubCell"/>
</dbReference>
<evidence type="ECO:0000256" key="7">
    <source>
        <dbReference type="SAM" id="MobiDB-lite"/>
    </source>
</evidence>
<dbReference type="InterPro" id="IPR035979">
    <property type="entry name" value="RBD_domain_sf"/>
</dbReference>
<evidence type="ECO:0000259" key="9">
    <source>
        <dbReference type="PROSITE" id="PS50917"/>
    </source>
</evidence>
<evidence type="ECO:0000313" key="10">
    <source>
        <dbReference type="EMBL" id="JAP52632.1"/>
    </source>
</evidence>
<dbReference type="Pfam" id="PF00076">
    <property type="entry name" value="RRM_1"/>
    <property type="match status" value="1"/>
</dbReference>
<dbReference type="Gene3D" id="3.30.70.330">
    <property type="match status" value="2"/>
</dbReference>
<feature type="compositionally biased region" description="Basic and acidic residues" evidence="7">
    <location>
        <begin position="11"/>
        <end position="25"/>
    </location>
</feature>
<feature type="compositionally biased region" description="Basic and acidic residues" evidence="7">
    <location>
        <begin position="177"/>
        <end position="191"/>
    </location>
</feature>
<dbReference type="InterPro" id="IPR016194">
    <property type="entry name" value="SPOC-like_C_dom_sf"/>
</dbReference>